<feature type="transmembrane region" description="Helical" evidence="4">
    <location>
        <begin position="6"/>
        <end position="25"/>
    </location>
</feature>
<dbReference type="InterPro" id="IPR018060">
    <property type="entry name" value="HTH_AraC"/>
</dbReference>
<name>A0ABV5BTJ4_9LEPT</name>
<dbReference type="Pfam" id="PF12833">
    <property type="entry name" value="HTH_18"/>
    <property type="match status" value="1"/>
</dbReference>
<keyword evidence="3" id="KW-0804">Transcription</keyword>
<evidence type="ECO:0000313" key="6">
    <source>
        <dbReference type="EMBL" id="MFB5738469.1"/>
    </source>
</evidence>
<feature type="transmembrane region" description="Helical" evidence="4">
    <location>
        <begin position="66"/>
        <end position="82"/>
    </location>
</feature>
<protein>
    <submittedName>
        <fullName evidence="6">Helix-turn-helix domain-containing protein</fullName>
    </submittedName>
</protein>
<feature type="transmembrane region" description="Helical" evidence="4">
    <location>
        <begin position="136"/>
        <end position="156"/>
    </location>
</feature>
<gene>
    <name evidence="6" type="ORF">ACE5IX_18275</name>
</gene>
<evidence type="ECO:0000259" key="5">
    <source>
        <dbReference type="PROSITE" id="PS01124"/>
    </source>
</evidence>
<keyword evidence="1" id="KW-0805">Transcription regulation</keyword>
<dbReference type="SMART" id="SM00342">
    <property type="entry name" value="HTH_ARAC"/>
    <property type="match status" value="1"/>
</dbReference>
<accession>A0ABV5BTJ4</accession>
<feature type="transmembrane region" description="Helical" evidence="4">
    <location>
        <begin position="177"/>
        <end position="196"/>
    </location>
</feature>
<dbReference type="RefSeq" id="WP_375517689.1">
    <property type="nucleotide sequence ID" value="NZ_JBHILI010000012.1"/>
</dbReference>
<evidence type="ECO:0000256" key="3">
    <source>
        <dbReference type="ARBA" id="ARBA00023163"/>
    </source>
</evidence>
<feature type="transmembrane region" description="Helical" evidence="4">
    <location>
        <begin position="216"/>
        <end position="238"/>
    </location>
</feature>
<dbReference type="PRINTS" id="PR00032">
    <property type="entry name" value="HTHARAC"/>
</dbReference>
<dbReference type="InterPro" id="IPR009057">
    <property type="entry name" value="Homeodomain-like_sf"/>
</dbReference>
<dbReference type="Proteomes" id="UP001580391">
    <property type="component" value="Unassembled WGS sequence"/>
</dbReference>
<keyword evidence="7" id="KW-1185">Reference proteome</keyword>
<dbReference type="PANTHER" id="PTHR43280">
    <property type="entry name" value="ARAC-FAMILY TRANSCRIPTIONAL REGULATOR"/>
    <property type="match status" value="1"/>
</dbReference>
<feature type="transmembrane region" description="Helical" evidence="4">
    <location>
        <begin position="94"/>
        <end position="116"/>
    </location>
</feature>
<sequence length="388" mass="45878">MDLRMVPTIPIVSLTICVFSSFLILTKRPRYAFDSIYAIFTICLALPHLGHILARRVEWGHDFLEFSILFPYTFGPLLYLYIRNLTGNSDKIRLVDLLHFLPFLTLMLFFLIGFFGREEEWNGDPEWRRPEMGFHRFGFLLSVSMLFYLIWIFLLLRKHRRSIEDHFSNIDNLKDLSWMYWVLVLFGISTGVHLFLDAIRFGEMGPGDWDPRVVRGSAILVFTAFFCWFGVRQTVVFTSRELEHWKGRTFTPAEVFPEEERKKYEKSGLREEKIPEYLDRIRDYMNSKMPYKDSEFSIDALSQGTDVPRFYITQILNEHLGTNFYNFTNEYRIREILKEFDAKPPEKPNILSLSLEYGFNSKSTFNSAFKKFTGKTPSEYLEKKSKIA</sequence>
<evidence type="ECO:0000313" key="7">
    <source>
        <dbReference type="Proteomes" id="UP001580391"/>
    </source>
</evidence>
<organism evidence="6 7">
    <name type="scientific">Leptospira wolffii</name>
    <dbReference type="NCBI Taxonomy" id="409998"/>
    <lineage>
        <taxon>Bacteria</taxon>
        <taxon>Pseudomonadati</taxon>
        <taxon>Spirochaetota</taxon>
        <taxon>Spirochaetia</taxon>
        <taxon>Leptospirales</taxon>
        <taxon>Leptospiraceae</taxon>
        <taxon>Leptospira</taxon>
    </lineage>
</organism>
<keyword evidence="4" id="KW-0472">Membrane</keyword>
<proteinExistence type="predicted"/>
<dbReference type="PROSITE" id="PS01124">
    <property type="entry name" value="HTH_ARAC_FAMILY_2"/>
    <property type="match status" value="1"/>
</dbReference>
<keyword evidence="2" id="KW-0238">DNA-binding</keyword>
<reference evidence="6 7" key="1">
    <citation type="submission" date="2024-09" db="EMBL/GenBank/DDBJ databases">
        <title>Taxonomic and Genotyping Characterization of Leptospira Strains isolated from Multiple Sources in Colombia highlights the importance of intermediate species.</title>
        <authorList>
            <person name="Torres Higuera L."/>
            <person name="Rojas Tapias D."/>
            <person name="Jimenez Velasquez S."/>
            <person name="Renjifo Ibanez C."/>
        </authorList>
    </citation>
    <scope>NUCLEOTIDE SEQUENCE [LARGE SCALE GENOMIC DNA]</scope>
    <source>
        <strain evidence="6 7">Lep080</strain>
    </source>
</reference>
<evidence type="ECO:0000256" key="1">
    <source>
        <dbReference type="ARBA" id="ARBA00023015"/>
    </source>
</evidence>
<dbReference type="InterPro" id="IPR020449">
    <property type="entry name" value="Tscrpt_reg_AraC-type_HTH"/>
</dbReference>
<feature type="domain" description="HTH araC/xylS-type" evidence="5">
    <location>
        <begin position="279"/>
        <end position="383"/>
    </location>
</feature>
<dbReference type="SUPFAM" id="SSF46689">
    <property type="entry name" value="Homeodomain-like"/>
    <property type="match status" value="1"/>
</dbReference>
<comment type="caution">
    <text evidence="6">The sequence shown here is derived from an EMBL/GenBank/DDBJ whole genome shotgun (WGS) entry which is preliminary data.</text>
</comment>
<dbReference type="Gene3D" id="1.10.10.60">
    <property type="entry name" value="Homeodomain-like"/>
    <property type="match status" value="1"/>
</dbReference>
<feature type="transmembrane region" description="Helical" evidence="4">
    <location>
        <begin position="37"/>
        <end position="54"/>
    </location>
</feature>
<keyword evidence="4" id="KW-0812">Transmembrane</keyword>
<dbReference type="EMBL" id="JBHILJ010000016">
    <property type="protein sequence ID" value="MFB5738469.1"/>
    <property type="molecule type" value="Genomic_DNA"/>
</dbReference>
<evidence type="ECO:0000256" key="2">
    <source>
        <dbReference type="ARBA" id="ARBA00023125"/>
    </source>
</evidence>
<evidence type="ECO:0000256" key="4">
    <source>
        <dbReference type="SAM" id="Phobius"/>
    </source>
</evidence>
<dbReference type="PANTHER" id="PTHR43280:SF29">
    <property type="entry name" value="ARAC-FAMILY TRANSCRIPTIONAL REGULATOR"/>
    <property type="match status" value="1"/>
</dbReference>
<keyword evidence="4" id="KW-1133">Transmembrane helix</keyword>